<comment type="similarity">
    <text evidence="1">Belongs to the type-B carboxylesterase/lipase family.</text>
</comment>
<evidence type="ECO:0000256" key="4">
    <source>
        <dbReference type="SAM" id="SignalP"/>
    </source>
</evidence>
<dbReference type="InterPro" id="IPR029058">
    <property type="entry name" value="AB_hydrolase_fold"/>
</dbReference>
<dbReference type="RefSeq" id="XP_012187857.1">
    <property type="nucleotide sequence ID" value="XM_012332467.1"/>
</dbReference>
<evidence type="ECO:0000256" key="3">
    <source>
        <dbReference type="ARBA" id="ARBA00022801"/>
    </source>
</evidence>
<dbReference type="PROSITE" id="PS00941">
    <property type="entry name" value="CARBOXYLESTERASE_B_2"/>
    <property type="match status" value="1"/>
</dbReference>
<dbReference type="Proteomes" id="UP000014071">
    <property type="component" value="Unassembled WGS sequence"/>
</dbReference>
<keyword evidence="4" id="KW-0732">Signal</keyword>
<evidence type="ECO:0000313" key="6">
    <source>
        <dbReference type="EMBL" id="GAC94270.1"/>
    </source>
</evidence>
<dbReference type="Gene3D" id="3.40.50.1820">
    <property type="entry name" value="alpha/beta hydrolase"/>
    <property type="match status" value="1"/>
</dbReference>
<dbReference type="PANTHER" id="PTHR45570">
    <property type="entry name" value="CARBOXYLIC ESTER HYDROLASE"/>
    <property type="match status" value="1"/>
</dbReference>
<dbReference type="AlphaFoldDB" id="R9P862"/>
<organism evidence="6 7">
    <name type="scientific">Pseudozyma hubeiensis (strain SY62)</name>
    <name type="common">Yeast</name>
    <dbReference type="NCBI Taxonomy" id="1305764"/>
    <lineage>
        <taxon>Eukaryota</taxon>
        <taxon>Fungi</taxon>
        <taxon>Dikarya</taxon>
        <taxon>Basidiomycota</taxon>
        <taxon>Ustilaginomycotina</taxon>
        <taxon>Ustilaginomycetes</taxon>
        <taxon>Ustilaginales</taxon>
        <taxon>Ustilaginaceae</taxon>
        <taxon>Pseudozyma</taxon>
    </lineage>
</organism>
<feature type="domain" description="Carboxylesterase type B" evidence="5">
    <location>
        <begin position="48"/>
        <end position="565"/>
    </location>
</feature>
<protein>
    <submittedName>
        <fullName evidence="6">Carboxylesterase</fullName>
    </submittedName>
</protein>
<comment type="similarity">
    <text evidence="2">Belongs to the 'GDXG' lipolytic enzyme family.</text>
</comment>
<dbReference type="InterPro" id="IPR000997">
    <property type="entry name" value="Cholinesterase"/>
</dbReference>
<sequence length="601" mass="64092">MKMPILHSIVCLVCSFVTCINSCKGRPVSACPGDDCVITSYPSSNPLRVDLPLGTVLGTNVDYSAQRFTLPYAQPPIGQLRFASPQPLTSFNASVYAATKLPSACMQQPDGRYDIADVSEDCLYLNIYRPAPSSISGNEKMPVMVWIHGGSFVSGSSTAPGLDGSWLASQNTVIVVTIQYRLGMFGFLSPSAFTDESVATPSGGKVQGNQGGRDVIQALRFLQDNIGALGGDSNRITVAGQSSGAHLIRSLLNAPSAAPLFQRAILHSDPANFGTQTQTTSQHVSDYALGQTSCSDLGCLRSMSAGDLLDASTATVQAGQSIDASVAVTEVWRPFVGSFTGSSFEDDPSGAMAFGKPIIFTNVENEAGSAVGSLLMPTGTDAQSAQMRDYPFSLTREQLLGQMFNDGRASTLSAAGQYGMNSNTSAFPSPAQIRLYSQADDSLRRNLETILTQGMFTCPTWNNAQRYASRTAAYVAIFDRGLQYPSNEGIDYCSENGRVCHEDDIRLVFVHPSKVTDGATQKVMREVQARWMGFVRSGSPNAGGYGGWSSVDSSQQTAQVMRLGADDGFSAVDAISLQSGQYAGCGQVWGSQVKYDWQLYG</sequence>
<dbReference type="Pfam" id="PF00135">
    <property type="entry name" value="COesterase"/>
    <property type="match status" value="1"/>
</dbReference>
<accession>R9P862</accession>
<dbReference type="OrthoDB" id="408631at2759"/>
<dbReference type="HOGENOM" id="CLU_006586_16_2_1"/>
<feature type="chain" id="PRO_5004478045" evidence="4">
    <location>
        <begin position="26"/>
        <end position="601"/>
    </location>
</feature>
<dbReference type="ESTHER" id="psehs-r9p862">
    <property type="family name" value="Fungal_carboxylesterase_lipase"/>
</dbReference>
<evidence type="ECO:0000313" key="7">
    <source>
        <dbReference type="Proteomes" id="UP000014071"/>
    </source>
</evidence>
<dbReference type="EMBL" id="DF238783">
    <property type="protein sequence ID" value="GAC94270.1"/>
    <property type="molecule type" value="Genomic_DNA"/>
</dbReference>
<evidence type="ECO:0000256" key="1">
    <source>
        <dbReference type="ARBA" id="ARBA00005964"/>
    </source>
</evidence>
<dbReference type="PRINTS" id="PR00878">
    <property type="entry name" value="CHOLNESTRASE"/>
</dbReference>
<keyword evidence="3" id="KW-0378">Hydrolase</keyword>
<name>R9P862_PSEHS</name>
<feature type="signal peptide" evidence="4">
    <location>
        <begin position="1"/>
        <end position="25"/>
    </location>
</feature>
<dbReference type="eggNOG" id="KOG1516">
    <property type="taxonomic scope" value="Eukaryota"/>
</dbReference>
<gene>
    <name evidence="6" type="ORF">PHSY_001841</name>
</gene>
<evidence type="ECO:0000259" key="5">
    <source>
        <dbReference type="Pfam" id="PF00135"/>
    </source>
</evidence>
<dbReference type="InterPro" id="IPR019819">
    <property type="entry name" value="Carboxylesterase_B_CS"/>
</dbReference>
<evidence type="ECO:0000256" key="2">
    <source>
        <dbReference type="ARBA" id="ARBA00010515"/>
    </source>
</evidence>
<dbReference type="GO" id="GO:0004104">
    <property type="term" value="F:cholinesterase activity"/>
    <property type="evidence" value="ECO:0007669"/>
    <property type="project" value="InterPro"/>
</dbReference>
<proteinExistence type="inferred from homology"/>
<dbReference type="InterPro" id="IPR002018">
    <property type="entry name" value="CarbesteraseB"/>
</dbReference>
<dbReference type="PANTHER" id="PTHR45570:SF1">
    <property type="entry name" value="CARBOXYLIC ESTER HYDROLASE"/>
    <property type="match status" value="1"/>
</dbReference>
<reference evidence="7" key="1">
    <citation type="journal article" date="2013" name="Genome Announc.">
        <title>Draft genome sequence of the basidiomycetous yeast-like fungus Pseudozyma hubeiensis SY62, which produces an abundant amount of the biosurfactant mannosylerythritol lipids.</title>
        <authorList>
            <person name="Konishi M."/>
            <person name="Hatada Y."/>
            <person name="Horiuchi J."/>
        </authorList>
    </citation>
    <scope>NUCLEOTIDE SEQUENCE [LARGE SCALE GENOMIC DNA]</scope>
    <source>
        <strain evidence="7">SY62</strain>
    </source>
</reference>
<dbReference type="PROSITE" id="PS01173">
    <property type="entry name" value="LIPASE_GDXG_HIS"/>
    <property type="match status" value="1"/>
</dbReference>
<dbReference type="SUPFAM" id="SSF53474">
    <property type="entry name" value="alpha/beta-Hydrolases"/>
    <property type="match status" value="1"/>
</dbReference>
<keyword evidence="7" id="KW-1185">Reference proteome</keyword>
<dbReference type="STRING" id="1305764.R9P862"/>
<dbReference type="GeneID" id="24107136"/>
<dbReference type="InterPro" id="IPR002168">
    <property type="entry name" value="Lipase_GDXG_HIS_AS"/>
</dbReference>